<organism evidence="2 4">
    <name type="scientific">Actinobaculum suis</name>
    <dbReference type="NCBI Taxonomy" id="1657"/>
    <lineage>
        <taxon>Bacteria</taxon>
        <taxon>Bacillati</taxon>
        <taxon>Actinomycetota</taxon>
        <taxon>Actinomycetes</taxon>
        <taxon>Actinomycetales</taxon>
        <taxon>Actinomycetaceae</taxon>
        <taxon>Actinobaculum</taxon>
    </lineage>
</organism>
<reference evidence="3 5" key="3">
    <citation type="submission" date="2018-11" db="EMBL/GenBank/DDBJ databases">
        <authorList>
            <consortium name="Pathogen Informatics"/>
        </authorList>
    </citation>
    <scope>NUCLEOTIDE SEQUENCE [LARGE SCALE GENOMIC DNA]</scope>
    <source>
        <strain evidence="3 5">NCTC10327</strain>
    </source>
</reference>
<keyword evidence="4" id="KW-1185">Reference proteome</keyword>
<evidence type="ECO:0000313" key="5">
    <source>
        <dbReference type="Proteomes" id="UP000269974"/>
    </source>
</evidence>
<reference evidence="2" key="2">
    <citation type="submission" date="2016-10" db="EMBL/GenBank/DDBJ databases">
        <authorList>
            <person name="de Groot N.N."/>
        </authorList>
    </citation>
    <scope>NUCLEOTIDE SEQUENCE [LARGE SCALE GENOMIC DNA]</scope>
    <source>
        <strain evidence="2">DSM 20639</strain>
    </source>
</reference>
<sequence length="59" mass="6437">MRTDDATECSSQLTVKGDDVDYDMSIIGIDQIQAFENSASVLQAIVERENLSLDATIAE</sequence>
<dbReference type="Proteomes" id="UP000269974">
    <property type="component" value="Unassembled WGS sequence"/>
</dbReference>
<dbReference type="Proteomes" id="UP000182744">
    <property type="component" value="Unassembled WGS sequence"/>
</dbReference>
<evidence type="ECO:0000313" key="2">
    <source>
        <dbReference type="EMBL" id="SDE69293.1"/>
    </source>
</evidence>
<accession>A0A1G7F040</accession>
<evidence type="ECO:0000313" key="4">
    <source>
        <dbReference type="Proteomes" id="UP000182744"/>
    </source>
</evidence>
<protein>
    <submittedName>
        <fullName evidence="2">Uncharacterized protein</fullName>
    </submittedName>
</protein>
<evidence type="ECO:0000313" key="3">
    <source>
        <dbReference type="EMBL" id="VDG75666.1"/>
    </source>
</evidence>
<name>A0A1G7F040_9ACTO</name>
<dbReference type="EMBL" id="UYIO01000001">
    <property type="protein sequence ID" value="VDG75666.1"/>
    <property type="molecule type" value="Genomic_DNA"/>
</dbReference>
<gene>
    <name evidence="3" type="ORF">NCTC10327_00355</name>
    <name evidence="1" type="ORF">R6G71_08695</name>
    <name evidence="2" type="ORF">SAMN05421878_1331</name>
</gene>
<dbReference type="AlphaFoldDB" id="A0A1G7F040"/>
<reference evidence="4" key="1">
    <citation type="submission" date="2016-10" db="EMBL/GenBank/DDBJ databases">
        <authorList>
            <person name="Varghese N."/>
        </authorList>
    </citation>
    <scope>NUCLEOTIDE SEQUENCE [LARGE SCALE GENOMIC DNA]</scope>
    <source>
        <strain evidence="4">DSM 20639</strain>
    </source>
</reference>
<evidence type="ECO:0000313" key="1">
    <source>
        <dbReference type="EMBL" id="MDY5154110.1"/>
    </source>
</evidence>
<proteinExistence type="predicted"/>
<dbReference type="EMBL" id="FNAU01000033">
    <property type="protein sequence ID" value="SDE69293.1"/>
    <property type="molecule type" value="Genomic_DNA"/>
</dbReference>
<dbReference type="Proteomes" id="UP001273799">
    <property type="component" value="Unassembled WGS sequence"/>
</dbReference>
<reference evidence="1" key="4">
    <citation type="submission" date="2023-10" db="EMBL/GenBank/DDBJ databases">
        <title>Whole Genome based description of the genera Actinobaculum and Actinotignum reveals a complex phylogenetic relationship within the species included in the genus Actinotignum.</title>
        <authorList>
            <person name="Jensen C.S."/>
            <person name="Dargis R."/>
            <person name="Kemp M."/>
            <person name="Christensen J.J."/>
        </authorList>
    </citation>
    <scope>NUCLEOTIDE SEQUENCE</scope>
    <source>
        <strain evidence="1">Actinobaculum_suis_CCUG19206T</strain>
    </source>
</reference>
<dbReference type="EMBL" id="JAWNFU010000009">
    <property type="protein sequence ID" value="MDY5154110.1"/>
    <property type="molecule type" value="Genomic_DNA"/>
</dbReference>